<feature type="signal peptide" evidence="2">
    <location>
        <begin position="1"/>
        <end position="22"/>
    </location>
</feature>
<accession>A0ABT6JRG1</accession>
<evidence type="ECO:0000256" key="2">
    <source>
        <dbReference type="SAM" id="SignalP"/>
    </source>
</evidence>
<dbReference type="RefSeq" id="WP_280577369.1">
    <property type="nucleotide sequence ID" value="NZ_JARXRO010000011.1"/>
</dbReference>
<reference evidence="3 4" key="1">
    <citation type="submission" date="2023-04" db="EMBL/GenBank/DDBJ databases">
        <title>Luteimonas sp. M1R5S59.</title>
        <authorList>
            <person name="Sun J.-Q."/>
        </authorList>
    </citation>
    <scope>NUCLEOTIDE SEQUENCE [LARGE SCALE GENOMIC DNA]</scope>
    <source>
        <strain evidence="3 4">M1R5S59</strain>
    </source>
</reference>
<feature type="region of interest" description="Disordered" evidence="1">
    <location>
        <begin position="112"/>
        <end position="152"/>
    </location>
</feature>
<evidence type="ECO:0000313" key="3">
    <source>
        <dbReference type="EMBL" id="MDH5833177.1"/>
    </source>
</evidence>
<keyword evidence="4" id="KW-1185">Reference proteome</keyword>
<sequence length="152" mass="16151">MTAARMLLATAIAASGGGAAVAQDDAGTSRDATGTMRELAPVRVIGQRIREDPFAFRNPVRVEDTVFSRDWDEPPGLEEIGLRGGLVQMGINRGLELAAGGIRRLPGWQDQIVGAQARPPPLDEAQRDRAVRLHGEGESPPVTEPSGAIPPR</sequence>
<comment type="caution">
    <text evidence="3">The sequence shown here is derived from an EMBL/GenBank/DDBJ whole genome shotgun (WGS) entry which is preliminary data.</text>
</comment>
<evidence type="ECO:0000313" key="4">
    <source>
        <dbReference type="Proteomes" id="UP001156873"/>
    </source>
</evidence>
<keyword evidence="2" id="KW-0732">Signal</keyword>
<gene>
    <name evidence="3" type="ORF">QFW81_04435</name>
</gene>
<feature type="compositionally biased region" description="Basic and acidic residues" evidence="1">
    <location>
        <begin position="124"/>
        <end position="137"/>
    </location>
</feature>
<feature type="chain" id="PRO_5046902252" evidence="2">
    <location>
        <begin position="23"/>
        <end position="152"/>
    </location>
</feature>
<name>A0ABT6JRG1_9GAMM</name>
<dbReference type="EMBL" id="JARXRO010000011">
    <property type="protein sequence ID" value="MDH5833177.1"/>
    <property type="molecule type" value="Genomic_DNA"/>
</dbReference>
<dbReference type="Proteomes" id="UP001156873">
    <property type="component" value="Unassembled WGS sequence"/>
</dbReference>
<evidence type="ECO:0000256" key="1">
    <source>
        <dbReference type="SAM" id="MobiDB-lite"/>
    </source>
</evidence>
<protein>
    <submittedName>
        <fullName evidence="3">Uncharacterized protein</fullName>
    </submittedName>
</protein>
<proteinExistence type="predicted"/>
<organism evidence="3 4">
    <name type="scientific">Luteimonas kalidii</name>
    <dbReference type="NCBI Taxonomy" id="3042025"/>
    <lineage>
        <taxon>Bacteria</taxon>
        <taxon>Pseudomonadati</taxon>
        <taxon>Pseudomonadota</taxon>
        <taxon>Gammaproteobacteria</taxon>
        <taxon>Lysobacterales</taxon>
        <taxon>Lysobacteraceae</taxon>
        <taxon>Luteimonas</taxon>
    </lineage>
</organism>